<dbReference type="GO" id="GO:0016787">
    <property type="term" value="F:hydrolase activity"/>
    <property type="evidence" value="ECO:0007669"/>
    <property type="project" value="UniProtKB-KW"/>
</dbReference>
<proteinExistence type="predicted"/>
<evidence type="ECO:0000313" key="6">
    <source>
        <dbReference type="Proteomes" id="UP000273083"/>
    </source>
</evidence>
<dbReference type="SMART" id="SM00796">
    <property type="entry name" value="AHS1"/>
    <property type="match status" value="1"/>
</dbReference>
<evidence type="ECO:0000313" key="5">
    <source>
        <dbReference type="EMBL" id="ROR26341.1"/>
    </source>
</evidence>
<dbReference type="InterPro" id="IPR029000">
    <property type="entry name" value="Cyclophilin-like_dom_sf"/>
</dbReference>
<name>A0A3N1XJM1_9FIRM</name>
<protein>
    <submittedName>
        <fullName evidence="5">KipI family sensor histidine kinase inhibitor</fullName>
    </submittedName>
</protein>
<gene>
    <name evidence="5" type="ORF">EDD66_10863</name>
</gene>
<comment type="caution">
    <text evidence="5">The sequence shown here is derived from an EMBL/GenBank/DDBJ whole genome shotgun (WGS) entry which is preliminary data.</text>
</comment>
<dbReference type="GO" id="GO:0005524">
    <property type="term" value="F:ATP binding"/>
    <property type="evidence" value="ECO:0007669"/>
    <property type="project" value="UniProtKB-KW"/>
</dbReference>
<accession>A0A3N1XJM1</accession>
<dbReference type="Pfam" id="PF02682">
    <property type="entry name" value="CT_C_D"/>
    <property type="match status" value="1"/>
</dbReference>
<evidence type="ECO:0000256" key="3">
    <source>
        <dbReference type="ARBA" id="ARBA00022840"/>
    </source>
</evidence>
<organism evidence="5 6">
    <name type="scientific">Mobilisporobacter senegalensis</name>
    <dbReference type="NCBI Taxonomy" id="1329262"/>
    <lineage>
        <taxon>Bacteria</taxon>
        <taxon>Bacillati</taxon>
        <taxon>Bacillota</taxon>
        <taxon>Clostridia</taxon>
        <taxon>Lachnospirales</taxon>
        <taxon>Lachnospiraceae</taxon>
        <taxon>Mobilisporobacter</taxon>
    </lineage>
</organism>
<dbReference type="PANTHER" id="PTHR34698">
    <property type="entry name" value="5-OXOPROLINASE SUBUNIT B"/>
    <property type="match status" value="1"/>
</dbReference>
<evidence type="ECO:0000259" key="4">
    <source>
        <dbReference type="SMART" id="SM00796"/>
    </source>
</evidence>
<dbReference type="InterPro" id="IPR003833">
    <property type="entry name" value="CT_C_D"/>
</dbReference>
<dbReference type="Proteomes" id="UP000273083">
    <property type="component" value="Unassembled WGS sequence"/>
</dbReference>
<keyword evidence="2" id="KW-0378">Hydrolase</keyword>
<dbReference type="SUPFAM" id="SSF50891">
    <property type="entry name" value="Cyclophilin-like"/>
    <property type="match status" value="1"/>
</dbReference>
<keyword evidence="3" id="KW-0067">ATP-binding</keyword>
<dbReference type="Gene3D" id="2.40.100.10">
    <property type="entry name" value="Cyclophilin-like"/>
    <property type="match status" value="1"/>
</dbReference>
<feature type="domain" description="Carboxyltransferase" evidence="4">
    <location>
        <begin position="4"/>
        <end position="205"/>
    </location>
</feature>
<dbReference type="InterPro" id="IPR010016">
    <property type="entry name" value="PxpB"/>
</dbReference>
<dbReference type="OrthoDB" id="9778567at2"/>
<sequence>MSEIRILPAGDLSLVVEFGNEISMVCNNKVRQLNQSLREKKITGIVETVPTFRSLLVYYDPSKIKYKKLCKYIKSFSVENGDAKAKTKRIIEIPVCYGGQYGEDLVDVARHVGMSETEVITIHSGVDYLIYMLGFLPGFPYLGGLDKRLECPRLPNPRTTIPAGSVGIGGEQTGVYPISSPGGWRLIGRTPLKLYDSERKDPTFYQAGDYIHFRPINENEFVDIEQLIQEGKYQCKIIMEGD</sequence>
<dbReference type="NCBIfam" id="TIGR00370">
    <property type="entry name" value="5-oxoprolinase subunit PxpB"/>
    <property type="match status" value="1"/>
</dbReference>
<evidence type="ECO:0000256" key="2">
    <source>
        <dbReference type="ARBA" id="ARBA00022801"/>
    </source>
</evidence>
<dbReference type="Gene3D" id="3.30.1360.40">
    <property type="match status" value="1"/>
</dbReference>
<dbReference type="AlphaFoldDB" id="A0A3N1XJM1"/>
<dbReference type="SUPFAM" id="SSF160467">
    <property type="entry name" value="PH0987 N-terminal domain-like"/>
    <property type="match status" value="1"/>
</dbReference>
<dbReference type="PANTHER" id="PTHR34698:SF2">
    <property type="entry name" value="5-OXOPROLINASE SUBUNIT B"/>
    <property type="match status" value="1"/>
</dbReference>
<reference evidence="5 6" key="1">
    <citation type="submission" date="2018-11" db="EMBL/GenBank/DDBJ databases">
        <title>Genomic Encyclopedia of Type Strains, Phase IV (KMG-IV): sequencing the most valuable type-strain genomes for metagenomic binning, comparative biology and taxonomic classification.</title>
        <authorList>
            <person name="Goeker M."/>
        </authorList>
    </citation>
    <scope>NUCLEOTIDE SEQUENCE [LARGE SCALE GENOMIC DNA]</scope>
    <source>
        <strain evidence="5 6">DSM 26537</strain>
    </source>
</reference>
<keyword evidence="6" id="KW-1185">Reference proteome</keyword>
<keyword evidence="1" id="KW-0547">Nucleotide-binding</keyword>
<dbReference type="EMBL" id="RJVG01000008">
    <property type="protein sequence ID" value="ROR26341.1"/>
    <property type="molecule type" value="Genomic_DNA"/>
</dbReference>
<dbReference type="RefSeq" id="WP_123610053.1">
    <property type="nucleotide sequence ID" value="NZ_RJVG01000008.1"/>
</dbReference>
<evidence type="ECO:0000256" key="1">
    <source>
        <dbReference type="ARBA" id="ARBA00022741"/>
    </source>
</evidence>